<dbReference type="Gene3D" id="3.30.1140.40">
    <property type="entry name" value="Tctex-1"/>
    <property type="match status" value="1"/>
</dbReference>
<evidence type="ECO:0000313" key="3">
    <source>
        <dbReference type="Proteomes" id="UP001497525"/>
    </source>
</evidence>
<dbReference type="AlphaFoldDB" id="A0AAV2TLX0"/>
<comment type="similarity">
    <text evidence="1">Belongs to the dynein light chain Tctex-type family.</text>
</comment>
<reference evidence="2" key="1">
    <citation type="submission" date="2024-06" db="EMBL/GenBank/DDBJ databases">
        <authorList>
            <person name="Liu X."/>
            <person name="Lenzi L."/>
            <person name="Haldenby T S."/>
            <person name="Uol C."/>
        </authorList>
    </citation>
    <scope>NUCLEOTIDE SEQUENCE</scope>
</reference>
<dbReference type="CDD" id="cd21455">
    <property type="entry name" value="DLC-like_DYNLT1_DYNLT3"/>
    <property type="match status" value="1"/>
</dbReference>
<dbReference type="EMBL" id="CAXLJL010000445">
    <property type="protein sequence ID" value="CAL5137841.1"/>
    <property type="molecule type" value="Genomic_DNA"/>
</dbReference>
<proteinExistence type="inferred from homology"/>
<dbReference type="PANTHER" id="PTHR21255">
    <property type="entry name" value="T-COMPLEX-ASSOCIATED-TESTIS-EXPRESSED 1/ DYNEIN LIGHT CHAIN"/>
    <property type="match status" value="1"/>
</dbReference>
<dbReference type="GO" id="GO:0005868">
    <property type="term" value="C:cytoplasmic dynein complex"/>
    <property type="evidence" value="ECO:0007669"/>
    <property type="project" value="TreeGrafter"/>
</dbReference>
<name>A0AAV2TLX0_CALDB</name>
<dbReference type="PANTHER" id="PTHR21255:SF4">
    <property type="entry name" value="DYNEIN LIGHT CHAIN TCTEX-TYPE"/>
    <property type="match status" value="1"/>
</dbReference>
<dbReference type="InterPro" id="IPR005334">
    <property type="entry name" value="Tctex-1-like"/>
</dbReference>
<protein>
    <recommendedName>
        <fullName evidence="4">Dynein light chain Tctex-type 1</fullName>
    </recommendedName>
</protein>
<dbReference type="GO" id="GO:0007018">
    <property type="term" value="P:microtubule-based movement"/>
    <property type="evidence" value="ECO:0007669"/>
    <property type="project" value="TreeGrafter"/>
</dbReference>
<evidence type="ECO:0000256" key="1">
    <source>
        <dbReference type="ARBA" id="ARBA00005361"/>
    </source>
</evidence>
<dbReference type="Proteomes" id="UP001497525">
    <property type="component" value="Unassembled WGS sequence"/>
</dbReference>
<dbReference type="GO" id="GO:0005737">
    <property type="term" value="C:cytoplasm"/>
    <property type="evidence" value="ECO:0007669"/>
    <property type="project" value="TreeGrafter"/>
</dbReference>
<comment type="caution">
    <text evidence="2">The sequence shown here is derived from an EMBL/GenBank/DDBJ whole genome shotgun (WGS) entry which is preliminary data.</text>
</comment>
<dbReference type="Pfam" id="PF03645">
    <property type="entry name" value="Tctex-1"/>
    <property type="match status" value="1"/>
</dbReference>
<dbReference type="GO" id="GO:0045505">
    <property type="term" value="F:dynein intermediate chain binding"/>
    <property type="evidence" value="ECO:0007669"/>
    <property type="project" value="TreeGrafter"/>
</dbReference>
<evidence type="ECO:0000313" key="2">
    <source>
        <dbReference type="EMBL" id="CAL5137841.1"/>
    </source>
</evidence>
<sequence>MPKSPKPASVPPGELPPVMKFSNDEVNGIILKNVETIIGNTNYTQEKAQTWAKDILAACLDQLQKLTKPYKYIVNCSIIQKDSGGLYNASSCYWDNTRDNMCTVRWDNRFLHCIVTVYGIAVN</sequence>
<gene>
    <name evidence="2" type="ORF">CDAUBV1_LOCUS12324</name>
</gene>
<evidence type="ECO:0008006" key="4">
    <source>
        <dbReference type="Google" id="ProtNLM"/>
    </source>
</evidence>
<accession>A0AAV2TLX0</accession>
<organism evidence="2 3">
    <name type="scientific">Calicophoron daubneyi</name>
    <name type="common">Rumen fluke</name>
    <name type="synonym">Paramphistomum daubneyi</name>
    <dbReference type="NCBI Taxonomy" id="300641"/>
    <lineage>
        <taxon>Eukaryota</taxon>
        <taxon>Metazoa</taxon>
        <taxon>Spiralia</taxon>
        <taxon>Lophotrochozoa</taxon>
        <taxon>Platyhelminthes</taxon>
        <taxon>Trematoda</taxon>
        <taxon>Digenea</taxon>
        <taxon>Plagiorchiida</taxon>
        <taxon>Pronocephalata</taxon>
        <taxon>Paramphistomoidea</taxon>
        <taxon>Paramphistomidae</taxon>
        <taxon>Calicophoron</taxon>
    </lineage>
</organism>
<dbReference type="InterPro" id="IPR038586">
    <property type="entry name" value="Tctex-1-like_sf"/>
</dbReference>